<keyword evidence="6 7" id="KW-0472">Membrane</keyword>
<evidence type="ECO:0000256" key="4">
    <source>
        <dbReference type="ARBA" id="ARBA00022692"/>
    </source>
</evidence>
<feature type="transmembrane region" description="Helical" evidence="7">
    <location>
        <begin position="215"/>
        <end position="238"/>
    </location>
</feature>
<comment type="subcellular location">
    <subcellularLocation>
        <location evidence="1">Membrane</location>
        <topology evidence="1">Multi-pass membrane protein</topology>
    </subcellularLocation>
</comment>
<keyword evidence="3" id="KW-1003">Cell membrane</keyword>
<keyword evidence="4 7" id="KW-0812">Transmembrane</keyword>
<evidence type="ECO:0000256" key="5">
    <source>
        <dbReference type="ARBA" id="ARBA00022989"/>
    </source>
</evidence>
<feature type="transmembrane region" description="Helical" evidence="7">
    <location>
        <begin position="275"/>
        <end position="296"/>
    </location>
</feature>
<dbReference type="OrthoDB" id="3238001at2"/>
<dbReference type="PANTHER" id="PTHR36838">
    <property type="entry name" value="AUXIN EFFLUX CARRIER FAMILY PROTEIN"/>
    <property type="match status" value="1"/>
</dbReference>
<dbReference type="Pfam" id="PF03547">
    <property type="entry name" value="Mem_trans"/>
    <property type="match status" value="1"/>
</dbReference>
<keyword evidence="5 7" id="KW-1133">Transmembrane helix</keyword>
<dbReference type="GO" id="GO:0016020">
    <property type="term" value="C:membrane"/>
    <property type="evidence" value="ECO:0007669"/>
    <property type="project" value="UniProtKB-SubCell"/>
</dbReference>
<gene>
    <name evidence="8" type="ORF">GH975_02600</name>
</gene>
<feature type="transmembrane region" description="Helical" evidence="7">
    <location>
        <begin position="244"/>
        <end position="263"/>
    </location>
</feature>
<accession>A0A5Q2QES3</accession>
<reference evidence="8 9" key="1">
    <citation type="submission" date="2019-11" db="EMBL/GenBank/DDBJ databases">
        <authorList>
            <person name="Khan S.A."/>
            <person name="Jeon C.O."/>
            <person name="Chun B.H."/>
        </authorList>
    </citation>
    <scope>NUCLEOTIDE SEQUENCE [LARGE SCALE GENOMIC DNA]</scope>
    <source>
        <strain evidence="8 9">IMCC 1097</strain>
    </source>
</reference>
<dbReference type="GO" id="GO:0055085">
    <property type="term" value="P:transmembrane transport"/>
    <property type="evidence" value="ECO:0007669"/>
    <property type="project" value="InterPro"/>
</dbReference>
<evidence type="ECO:0000313" key="9">
    <source>
        <dbReference type="Proteomes" id="UP000388235"/>
    </source>
</evidence>
<feature type="transmembrane region" description="Helical" evidence="7">
    <location>
        <begin position="64"/>
        <end position="86"/>
    </location>
</feature>
<name>A0A5Q2QES3_9GAMM</name>
<feature type="transmembrane region" description="Helical" evidence="7">
    <location>
        <begin position="154"/>
        <end position="174"/>
    </location>
</feature>
<dbReference type="RefSeq" id="WP_153713019.1">
    <property type="nucleotide sequence ID" value="NZ_CP045871.1"/>
</dbReference>
<dbReference type="PANTHER" id="PTHR36838:SF1">
    <property type="entry name" value="SLR1864 PROTEIN"/>
    <property type="match status" value="1"/>
</dbReference>
<evidence type="ECO:0000256" key="2">
    <source>
        <dbReference type="ARBA" id="ARBA00022448"/>
    </source>
</evidence>
<dbReference type="KEGG" id="llp:GH975_02600"/>
<dbReference type="AlphaFoldDB" id="A0A5Q2QES3"/>
<dbReference type="EMBL" id="CP045871">
    <property type="protein sequence ID" value="QGG79515.1"/>
    <property type="molecule type" value="Genomic_DNA"/>
</dbReference>
<dbReference type="Proteomes" id="UP000388235">
    <property type="component" value="Chromosome"/>
</dbReference>
<evidence type="ECO:0000256" key="7">
    <source>
        <dbReference type="SAM" id="Phobius"/>
    </source>
</evidence>
<feature type="transmembrane region" description="Helical" evidence="7">
    <location>
        <begin position="186"/>
        <end position="203"/>
    </location>
</feature>
<feature type="transmembrane region" description="Helical" evidence="7">
    <location>
        <begin position="127"/>
        <end position="147"/>
    </location>
</feature>
<feature type="transmembrane region" description="Helical" evidence="7">
    <location>
        <begin position="98"/>
        <end position="121"/>
    </location>
</feature>
<sequence>MDAQLLAIFQKTFEIVFALFAVVAVGYVYGRYRSTDMSVSNKINTDVFLPALIFGVMSSQAFDITAYLDLAVAVTVIVLGSGLLAWPLCRVLGVQVKTFVPPMMFNNCGNLGLPLLVLAFGETALPAAVMLFVVSNTIHFTLGAYMVGADKNPFKLLTQPMIAATFLGIAWSLLDLPMAKTLSISLEMLGQVSIPLLLFALGVRMNDVDFSQWKIGLWSALIGPGTGLLMAIPVVYWLDLSAVNTAYVWLFASLPPAVLNYIVAERQNQQPELVAPIVLIGNIGGLVIIPATLFFVL</sequence>
<proteinExistence type="predicted"/>
<organism evidence="8 9">
    <name type="scientific">Litorivicinus lipolyticus</name>
    <dbReference type="NCBI Taxonomy" id="418701"/>
    <lineage>
        <taxon>Bacteria</taxon>
        <taxon>Pseudomonadati</taxon>
        <taxon>Pseudomonadota</taxon>
        <taxon>Gammaproteobacteria</taxon>
        <taxon>Oceanospirillales</taxon>
        <taxon>Litorivicinaceae</taxon>
        <taxon>Litorivicinus</taxon>
    </lineage>
</organism>
<evidence type="ECO:0000256" key="1">
    <source>
        <dbReference type="ARBA" id="ARBA00004141"/>
    </source>
</evidence>
<dbReference type="InterPro" id="IPR004776">
    <property type="entry name" value="Mem_transp_PIN-like"/>
</dbReference>
<keyword evidence="9" id="KW-1185">Reference proteome</keyword>
<feature type="transmembrane region" description="Helical" evidence="7">
    <location>
        <begin position="12"/>
        <end position="30"/>
    </location>
</feature>
<evidence type="ECO:0000256" key="3">
    <source>
        <dbReference type="ARBA" id="ARBA00022475"/>
    </source>
</evidence>
<protein>
    <submittedName>
        <fullName evidence="8">AEC family transporter</fullName>
    </submittedName>
</protein>
<evidence type="ECO:0000313" key="8">
    <source>
        <dbReference type="EMBL" id="QGG79515.1"/>
    </source>
</evidence>
<evidence type="ECO:0000256" key="6">
    <source>
        <dbReference type="ARBA" id="ARBA00023136"/>
    </source>
</evidence>
<keyword evidence="2" id="KW-0813">Transport</keyword>